<keyword evidence="1" id="KW-0614">Plasmid</keyword>
<organism evidence="1 2">
    <name type="scientific">Alteromonas mediterranea</name>
    <dbReference type="NCBI Taxonomy" id="314275"/>
    <lineage>
        <taxon>Bacteria</taxon>
        <taxon>Pseudomonadati</taxon>
        <taxon>Pseudomonadota</taxon>
        <taxon>Gammaproteobacteria</taxon>
        <taxon>Alteromonadales</taxon>
        <taxon>Alteromonadaceae</taxon>
        <taxon>Alteromonas/Salinimonas group</taxon>
        <taxon>Alteromonas</taxon>
    </lineage>
</organism>
<geneLocation type="plasmid" evidence="2">
    <name>pamcp48-600</name>
</geneLocation>
<dbReference type="InterPro" id="IPR016181">
    <property type="entry name" value="Acyl_CoA_acyltransferase"/>
</dbReference>
<protein>
    <submittedName>
        <fullName evidence="1">Uncharacterized protein</fullName>
    </submittedName>
</protein>
<dbReference type="Pfam" id="PF13444">
    <property type="entry name" value="Acetyltransf_5"/>
    <property type="match status" value="1"/>
</dbReference>
<dbReference type="InterPro" id="IPR022484">
    <property type="entry name" value="PEP-CTERM/exosrtase_acylTfrase"/>
</dbReference>
<dbReference type="EMBL" id="CP018025">
    <property type="protein sequence ID" value="APD92172.1"/>
    <property type="molecule type" value="Genomic_DNA"/>
</dbReference>
<dbReference type="SUPFAM" id="SSF55729">
    <property type="entry name" value="Acyl-CoA N-acyltransferases (Nat)"/>
    <property type="match status" value="1"/>
</dbReference>
<evidence type="ECO:0000313" key="2">
    <source>
        <dbReference type="Proteomes" id="UP000182101"/>
    </source>
</evidence>
<evidence type="ECO:0000313" key="1">
    <source>
        <dbReference type="EMBL" id="APD92172.1"/>
    </source>
</evidence>
<sequence length="242" mass="27073">MSVVTESRARTGFTDAGLAFTNAFSARVATDESMRHKSYRLRHDVYCVEKGFEPCREDLVETDKYDLYSQHGLIQSNFTEEAAGSVRYVMPTSSSQLLPIEASCSDAITELKLHPSRFDRHDIGEVSRLAVIPAFRKNGKQGAKEAEAMKLVSTSLYFLAGALAVANKRTHNFVMIEPRLARAMRLVGVNFTQIGDVVDYHGERAPFYINSQTFLSELTPASFDLYSFIEKDVRRSLAPLSV</sequence>
<dbReference type="RefSeq" id="WP_071960785.1">
    <property type="nucleotide sequence ID" value="NZ_CP018025.1"/>
</dbReference>
<dbReference type="Gene3D" id="3.40.630.30">
    <property type="match status" value="1"/>
</dbReference>
<gene>
    <name evidence="1" type="ORF">BM524_19830</name>
</gene>
<reference evidence="1 2" key="1">
    <citation type="submission" date="2016-11" db="EMBL/GenBank/DDBJ databases">
        <title>Networking in microbes: conjugative elements and plasmids in the genus Alteromonas.</title>
        <authorList>
            <person name="Lopez-Perez M."/>
            <person name="Ramon-Marco N."/>
            <person name="Rodriguez-Valera F."/>
        </authorList>
    </citation>
    <scope>NUCLEOTIDE SEQUENCE [LARGE SCALE GENOMIC DNA]</scope>
    <source>
        <strain evidence="1 2">CP48</strain>
        <plasmid evidence="2">pamcp48-600</plasmid>
    </source>
</reference>
<dbReference type="AlphaFoldDB" id="A0AAC9JFN7"/>
<dbReference type="Proteomes" id="UP000182101">
    <property type="component" value="Plasmid pAMCP48-600"/>
</dbReference>
<accession>A0AAC9JFN7</accession>
<dbReference type="NCBIfam" id="TIGR03694">
    <property type="entry name" value="exosort_acyl"/>
    <property type="match status" value="1"/>
</dbReference>
<proteinExistence type="predicted"/>
<name>A0AAC9JFN7_9ALTE</name>